<protein>
    <submittedName>
        <fullName evidence="1">Uncharacterized protein</fullName>
    </submittedName>
</protein>
<organism evidence="1 2">
    <name type="scientific">Shewanella eurypsychrophilus</name>
    <dbReference type="NCBI Taxonomy" id="2593656"/>
    <lineage>
        <taxon>Bacteria</taxon>
        <taxon>Pseudomonadati</taxon>
        <taxon>Pseudomonadota</taxon>
        <taxon>Gammaproteobacteria</taxon>
        <taxon>Alteromonadales</taxon>
        <taxon>Shewanellaceae</taxon>
        <taxon>Shewanella</taxon>
    </lineage>
</organism>
<name>A0ABX6V1S4_9GAMM</name>
<reference evidence="1" key="1">
    <citation type="submission" date="2021-07" db="EMBL/GenBank/DDBJ databases">
        <title>Shewanella sp. YLB-07 whole genome sequence.</title>
        <authorList>
            <person name="Yu L."/>
        </authorList>
    </citation>
    <scope>NUCLEOTIDE SEQUENCE</scope>
    <source>
        <strain evidence="1">YLB-08</strain>
    </source>
</reference>
<dbReference type="RefSeq" id="WP_199242724.1">
    <property type="nucleotide sequence ID" value="NZ_CP045503.2"/>
</dbReference>
<evidence type="ECO:0000313" key="1">
    <source>
        <dbReference type="EMBL" id="QPG56576.2"/>
    </source>
</evidence>
<evidence type="ECO:0000313" key="2">
    <source>
        <dbReference type="Proteomes" id="UP000316416"/>
    </source>
</evidence>
<dbReference type="EMBL" id="CP045503">
    <property type="protein sequence ID" value="QPG56576.2"/>
    <property type="molecule type" value="Genomic_DNA"/>
</dbReference>
<keyword evidence="2" id="KW-1185">Reference proteome</keyword>
<proteinExistence type="predicted"/>
<gene>
    <name evidence="1" type="ORF">FM038_003400</name>
</gene>
<sequence>MRYGVLFILSFLHFGSVAKDSIADEICNAYENKQDKEKCFNELLEEEPKKQPSIKSSALEVKSSNSISNAQLEYVLDIMQKAFVGTNSKTLIKYRLEKTMRLYRTPITLDNYNSCASSLVAMRKHSGHSEMDILKYMIEMHSPNINFDFPTGVAFASTLIGG</sequence>
<accession>A0ABX6V1S4</accession>
<dbReference type="Proteomes" id="UP000316416">
    <property type="component" value="Chromosome"/>
</dbReference>